<proteinExistence type="predicted"/>
<dbReference type="GO" id="GO:0016787">
    <property type="term" value="F:hydrolase activity"/>
    <property type="evidence" value="ECO:0007669"/>
    <property type="project" value="UniProtKB-KW"/>
</dbReference>
<dbReference type="CDD" id="cd01427">
    <property type="entry name" value="HAD_like"/>
    <property type="match status" value="1"/>
</dbReference>
<dbReference type="PANTHER" id="PTHR43434">
    <property type="entry name" value="PHOSPHOGLYCOLATE PHOSPHATASE"/>
    <property type="match status" value="1"/>
</dbReference>
<dbReference type="EMBL" id="JAAVJL010000001">
    <property type="protein sequence ID" value="NMF58106.1"/>
    <property type="molecule type" value="Genomic_DNA"/>
</dbReference>
<accession>A0ABX1LSW1</accession>
<dbReference type="InterPro" id="IPR023214">
    <property type="entry name" value="HAD_sf"/>
</dbReference>
<keyword evidence="2" id="KW-1185">Reference proteome</keyword>
<dbReference type="NCBIfam" id="TIGR01548">
    <property type="entry name" value="HAD-SF-IA-hyp1"/>
    <property type="match status" value="1"/>
</dbReference>
<evidence type="ECO:0000313" key="2">
    <source>
        <dbReference type="Proteomes" id="UP000738376"/>
    </source>
</evidence>
<dbReference type="InterPro" id="IPR050155">
    <property type="entry name" value="HAD-like_hydrolase_sf"/>
</dbReference>
<dbReference type="SUPFAM" id="SSF56784">
    <property type="entry name" value="HAD-like"/>
    <property type="match status" value="1"/>
</dbReference>
<sequence>MIETSKVASDSTNSKTFVFDIDGVIRDVSGSYRRALADTVEYFTNSAYRPSPEEIDELKAEGIWNNDWEASQELIKRYFQGLGKVTKIDYDDIVAFFQSRYRGSNPDWSDGYIATEPLIATTEYFQSLTTAGICWGFFSGATRASASYVLKRLKIVDPILVAMEDASGKPDPTGLLLAVKQIDSKKDNPTELIVYIGDTVADMITVIKARNHNPSYQYVGVGVIPPHVTENLRDRYAALLKENGADIVLNSVLELTPQLNLSQSPSC</sequence>
<dbReference type="Gene3D" id="3.40.50.1000">
    <property type="entry name" value="HAD superfamily/HAD-like"/>
    <property type="match status" value="1"/>
</dbReference>
<organism evidence="1 2">
    <name type="scientific">Pseudanabaena yagii GIHE-NHR1</name>
    <dbReference type="NCBI Taxonomy" id="2722753"/>
    <lineage>
        <taxon>Bacteria</taxon>
        <taxon>Bacillati</taxon>
        <taxon>Cyanobacteriota</taxon>
        <taxon>Cyanophyceae</taxon>
        <taxon>Pseudanabaenales</taxon>
        <taxon>Pseudanabaenaceae</taxon>
        <taxon>Pseudanabaena</taxon>
        <taxon>Pseudanabaena yagii</taxon>
    </lineage>
</organism>
<comment type="caution">
    <text evidence="1">The sequence shown here is derived from an EMBL/GenBank/DDBJ whole genome shotgun (WGS) entry which is preliminary data.</text>
</comment>
<dbReference type="PANTHER" id="PTHR43434:SF1">
    <property type="entry name" value="PHOSPHOGLYCOLATE PHOSPHATASE"/>
    <property type="match status" value="1"/>
</dbReference>
<dbReference type="NCBIfam" id="TIGR01549">
    <property type="entry name" value="HAD-SF-IA-v1"/>
    <property type="match status" value="1"/>
</dbReference>
<protein>
    <submittedName>
        <fullName evidence="1">TIGR01548 family HAD-type hydrolase</fullName>
    </submittedName>
</protein>
<dbReference type="SFLD" id="SFLDG01129">
    <property type="entry name" value="C1.5:_HAD__Beta-PGM__Phosphata"/>
    <property type="match status" value="1"/>
</dbReference>
<dbReference type="InterPro" id="IPR006439">
    <property type="entry name" value="HAD-SF_hydro_IA"/>
</dbReference>
<dbReference type="Proteomes" id="UP000738376">
    <property type="component" value="Unassembled WGS sequence"/>
</dbReference>
<dbReference type="SFLD" id="SFLDS00003">
    <property type="entry name" value="Haloacid_Dehalogenase"/>
    <property type="match status" value="1"/>
</dbReference>
<evidence type="ECO:0000313" key="1">
    <source>
        <dbReference type="EMBL" id="NMF58106.1"/>
    </source>
</evidence>
<name>A0ABX1LSW1_9CYAN</name>
<dbReference type="InterPro" id="IPR006438">
    <property type="entry name" value="HAD-SF_TIGR01548"/>
</dbReference>
<reference evidence="1 2" key="1">
    <citation type="submission" date="2020-03" db="EMBL/GenBank/DDBJ databases">
        <title>Draft Genome Sequence of 2-Methylisoborneol Producing Pseudanabaena yagii Strain GIHE-NHR1 Isolated from North Han River in South Korea.</title>
        <authorList>
            <person name="Jeong J."/>
        </authorList>
    </citation>
    <scope>NUCLEOTIDE SEQUENCE [LARGE SCALE GENOMIC DNA]</scope>
    <source>
        <strain evidence="1 2">GIHE-NHR1</strain>
    </source>
</reference>
<dbReference type="InterPro" id="IPR036412">
    <property type="entry name" value="HAD-like_sf"/>
</dbReference>
<gene>
    <name evidence="1" type="ORF">HC246_08745</name>
</gene>
<dbReference type="Pfam" id="PF00702">
    <property type="entry name" value="Hydrolase"/>
    <property type="match status" value="1"/>
</dbReference>
<dbReference type="RefSeq" id="WP_169363045.1">
    <property type="nucleotide sequence ID" value="NZ_JAAVJL010000001.1"/>
</dbReference>
<keyword evidence="1" id="KW-0378">Hydrolase</keyword>